<evidence type="ECO:0000256" key="5">
    <source>
        <dbReference type="ARBA" id="ARBA00038359"/>
    </source>
</evidence>
<dbReference type="PANTHER" id="PTHR33048:SF143">
    <property type="entry name" value="EXTRACELLULAR MEMBRANE PROTEIN CFEM DOMAIN-CONTAINING PROTEIN-RELATED"/>
    <property type="match status" value="1"/>
</dbReference>
<evidence type="ECO:0000313" key="9">
    <source>
        <dbReference type="Proteomes" id="UP000256328"/>
    </source>
</evidence>
<dbReference type="AlphaFoldDB" id="A0A3D8SZ43"/>
<evidence type="ECO:0000256" key="1">
    <source>
        <dbReference type="ARBA" id="ARBA00004141"/>
    </source>
</evidence>
<keyword evidence="2 6" id="KW-0812">Transmembrane</keyword>
<accession>A0A3D8SZ43</accession>
<sequence length="151" mass="16863">MALRKKIQVMIMFSVGFFVTIISIMRLDSLLAFGSSTNITWVYVPVSYWTTIEIYVGIICVCMPAIQPLLKKVFPGILSLGTTQNTSHGSKGLSSVNSKFSSKPHVHRLGHRELHSHDDLGTFDDKASTVKLVRIETKDALRRDLRLDTAV</sequence>
<reference evidence="8 9" key="1">
    <citation type="journal article" date="2018" name="IMA Fungus">
        <title>IMA Genome-F 9: Draft genome sequence of Annulohypoxylon stygium, Aspergillus mulundensis, Berkeleyomyces basicola (syn. Thielaviopsis basicola), Ceratocystis smalleyi, two Cercospora beticola strains, Coleophoma cylindrospora, Fusarium fracticaudum, Phialophora cf. hyalina, and Morchella septimelata.</title>
        <authorList>
            <person name="Wingfield B.D."/>
            <person name="Bills G.F."/>
            <person name="Dong Y."/>
            <person name="Huang W."/>
            <person name="Nel W.J."/>
            <person name="Swalarsk-Parry B.S."/>
            <person name="Vaghefi N."/>
            <person name="Wilken P.M."/>
            <person name="An Z."/>
            <person name="de Beer Z.W."/>
            <person name="De Vos L."/>
            <person name="Chen L."/>
            <person name="Duong T.A."/>
            <person name="Gao Y."/>
            <person name="Hammerbacher A."/>
            <person name="Kikkert J.R."/>
            <person name="Li Y."/>
            <person name="Li H."/>
            <person name="Li K."/>
            <person name="Li Q."/>
            <person name="Liu X."/>
            <person name="Ma X."/>
            <person name="Naidoo K."/>
            <person name="Pethybridge S.J."/>
            <person name="Sun J."/>
            <person name="Steenkamp E.T."/>
            <person name="van der Nest M.A."/>
            <person name="van Wyk S."/>
            <person name="Wingfield M.J."/>
            <person name="Xiong C."/>
            <person name="Yue Q."/>
            <person name="Zhang X."/>
        </authorList>
    </citation>
    <scope>NUCLEOTIDE SEQUENCE [LARGE SCALE GENOMIC DNA]</scope>
    <source>
        <strain evidence="8 9">BP5796</strain>
    </source>
</reference>
<evidence type="ECO:0000313" key="8">
    <source>
        <dbReference type="EMBL" id="RDW91582.1"/>
    </source>
</evidence>
<keyword evidence="3 6" id="KW-1133">Transmembrane helix</keyword>
<protein>
    <recommendedName>
        <fullName evidence="7">Rhodopsin domain-containing protein</fullName>
    </recommendedName>
</protein>
<feature type="transmembrane region" description="Helical" evidence="6">
    <location>
        <begin position="46"/>
        <end position="66"/>
    </location>
</feature>
<name>A0A3D8SZ43_9HELO</name>
<dbReference type="InterPro" id="IPR052337">
    <property type="entry name" value="SAT4-like"/>
</dbReference>
<keyword evidence="4 6" id="KW-0472">Membrane</keyword>
<dbReference type="PANTHER" id="PTHR33048">
    <property type="entry name" value="PTH11-LIKE INTEGRAL MEMBRANE PROTEIN (AFU_ORTHOLOGUE AFUA_5G11245)"/>
    <property type="match status" value="1"/>
</dbReference>
<dbReference type="Pfam" id="PF20684">
    <property type="entry name" value="Fung_rhodopsin"/>
    <property type="match status" value="1"/>
</dbReference>
<dbReference type="Proteomes" id="UP000256328">
    <property type="component" value="Unassembled WGS sequence"/>
</dbReference>
<dbReference type="OrthoDB" id="3563659at2759"/>
<evidence type="ECO:0000259" key="7">
    <source>
        <dbReference type="Pfam" id="PF20684"/>
    </source>
</evidence>
<dbReference type="EMBL" id="PDLN01000003">
    <property type="protein sequence ID" value="RDW91582.1"/>
    <property type="molecule type" value="Genomic_DNA"/>
</dbReference>
<evidence type="ECO:0000256" key="3">
    <source>
        <dbReference type="ARBA" id="ARBA00022989"/>
    </source>
</evidence>
<dbReference type="GO" id="GO:0016020">
    <property type="term" value="C:membrane"/>
    <property type="evidence" value="ECO:0007669"/>
    <property type="project" value="UniProtKB-SubCell"/>
</dbReference>
<feature type="domain" description="Rhodopsin" evidence="7">
    <location>
        <begin position="2"/>
        <end position="72"/>
    </location>
</feature>
<evidence type="ECO:0000256" key="4">
    <source>
        <dbReference type="ARBA" id="ARBA00023136"/>
    </source>
</evidence>
<gene>
    <name evidence="8" type="ORF">BP5796_02747</name>
</gene>
<evidence type="ECO:0000256" key="6">
    <source>
        <dbReference type="SAM" id="Phobius"/>
    </source>
</evidence>
<organism evidence="8 9">
    <name type="scientific">Coleophoma crateriformis</name>
    <dbReference type="NCBI Taxonomy" id="565419"/>
    <lineage>
        <taxon>Eukaryota</taxon>
        <taxon>Fungi</taxon>
        <taxon>Dikarya</taxon>
        <taxon>Ascomycota</taxon>
        <taxon>Pezizomycotina</taxon>
        <taxon>Leotiomycetes</taxon>
        <taxon>Helotiales</taxon>
        <taxon>Dermateaceae</taxon>
        <taxon>Coleophoma</taxon>
    </lineage>
</organism>
<comment type="similarity">
    <text evidence="5">Belongs to the SAT4 family.</text>
</comment>
<comment type="subcellular location">
    <subcellularLocation>
        <location evidence="1">Membrane</location>
        <topology evidence="1">Multi-pass membrane protein</topology>
    </subcellularLocation>
</comment>
<keyword evidence="9" id="KW-1185">Reference proteome</keyword>
<dbReference type="InterPro" id="IPR049326">
    <property type="entry name" value="Rhodopsin_dom_fungi"/>
</dbReference>
<feature type="transmembrane region" description="Helical" evidence="6">
    <location>
        <begin position="7"/>
        <end position="26"/>
    </location>
</feature>
<proteinExistence type="inferred from homology"/>
<evidence type="ECO:0000256" key="2">
    <source>
        <dbReference type="ARBA" id="ARBA00022692"/>
    </source>
</evidence>
<comment type="caution">
    <text evidence="8">The sequence shown here is derived from an EMBL/GenBank/DDBJ whole genome shotgun (WGS) entry which is preliminary data.</text>
</comment>